<dbReference type="EMBL" id="KN834856">
    <property type="protein sequence ID" value="KIK51756.1"/>
    <property type="molecule type" value="Genomic_DNA"/>
</dbReference>
<accession>A0A0D0BBK6</accession>
<organism evidence="1 2">
    <name type="scientific">Collybiopsis luxurians FD-317 M1</name>
    <dbReference type="NCBI Taxonomy" id="944289"/>
    <lineage>
        <taxon>Eukaryota</taxon>
        <taxon>Fungi</taxon>
        <taxon>Dikarya</taxon>
        <taxon>Basidiomycota</taxon>
        <taxon>Agaricomycotina</taxon>
        <taxon>Agaricomycetes</taxon>
        <taxon>Agaricomycetidae</taxon>
        <taxon>Agaricales</taxon>
        <taxon>Marasmiineae</taxon>
        <taxon>Omphalotaceae</taxon>
        <taxon>Collybiopsis</taxon>
        <taxon>Collybiopsis luxurians</taxon>
    </lineage>
</organism>
<evidence type="ECO:0000313" key="1">
    <source>
        <dbReference type="EMBL" id="KIK51756.1"/>
    </source>
</evidence>
<name>A0A0D0BBK6_9AGAR</name>
<dbReference type="AlphaFoldDB" id="A0A0D0BBK6"/>
<dbReference type="HOGENOM" id="CLU_1046037_0_0_1"/>
<keyword evidence="2" id="KW-1185">Reference proteome</keyword>
<reference evidence="1 2" key="1">
    <citation type="submission" date="2014-04" db="EMBL/GenBank/DDBJ databases">
        <title>Evolutionary Origins and Diversification of the Mycorrhizal Mutualists.</title>
        <authorList>
            <consortium name="DOE Joint Genome Institute"/>
            <consortium name="Mycorrhizal Genomics Consortium"/>
            <person name="Kohler A."/>
            <person name="Kuo A."/>
            <person name="Nagy L.G."/>
            <person name="Floudas D."/>
            <person name="Copeland A."/>
            <person name="Barry K.W."/>
            <person name="Cichocki N."/>
            <person name="Veneault-Fourrey C."/>
            <person name="LaButti K."/>
            <person name="Lindquist E.A."/>
            <person name="Lipzen A."/>
            <person name="Lundell T."/>
            <person name="Morin E."/>
            <person name="Murat C."/>
            <person name="Riley R."/>
            <person name="Ohm R."/>
            <person name="Sun H."/>
            <person name="Tunlid A."/>
            <person name="Henrissat B."/>
            <person name="Grigoriev I.V."/>
            <person name="Hibbett D.S."/>
            <person name="Martin F."/>
        </authorList>
    </citation>
    <scope>NUCLEOTIDE SEQUENCE [LARGE SCALE GENOMIC DNA]</scope>
    <source>
        <strain evidence="1 2">FD-317 M1</strain>
    </source>
</reference>
<gene>
    <name evidence="1" type="ORF">GYMLUDRAFT_88923</name>
</gene>
<dbReference type="Proteomes" id="UP000053593">
    <property type="component" value="Unassembled WGS sequence"/>
</dbReference>
<sequence>MDYFSPHRSLPYPSKPAESIFSPAELLWPAQGPCYHENIHYASSVPLAADTYRPCQESNPAVITSNIYAGCLNIENFCSRGAQSQQDFGVDYLVPTRRPLPISHRFEACTGINTIVERAPVSFGLDSGLEPITPPYPTRYNEDLVDVAAGTNSWSMSGEVRMQSSNLGLQGCQDSHNLLGNLVEAYTMKPDHQYQHSEAGNDSALSYNGFNLPEHCASPTYPLIDSHVQPVVLEVASAKPKQEQSRTVGSLAIVRASRKRRGVDLKSGAARKSRFYCLKKKCVELGIDFTSKQNYDDHLRRHA</sequence>
<feature type="non-terminal residue" evidence="1">
    <location>
        <position position="303"/>
    </location>
</feature>
<evidence type="ECO:0000313" key="2">
    <source>
        <dbReference type="Proteomes" id="UP000053593"/>
    </source>
</evidence>
<protein>
    <submittedName>
        <fullName evidence="1">Unplaced genomic scaffold GYMLUscaffold_108, whole genome shotgun sequence</fullName>
    </submittedName>
</protein>
<proteinExistence type="predicted"/>